<evidence type="ECO:0000313" key="1">
    <source>
        <dbReference type="EMBL" id="MFC0541627.1"/>
    </source>
</evidence>
<comment type="caution">
    <text evidence="1">The sequence shown here is derived from an EMBL/GenBank/DDBJ whole genome shotgun (WGS) entry which is preliminary data.</text>
</comment>
<proteinExistence type="predicted"/>
<gene>
    <name evidence="1" type="ORF">ACFFH7_09050</name>
</gene>
<evidence type="ECO:0000313" key="2">
    <source>
        <dbReference type="Proteomes" id="UP001589810"/>
    </source>
</evidence>
<name>A0ABV6MN54_9PSEU</name>
<sequence>MGKSAGISPASASYHATILRNAGLISSRRVGVAVLHQLTELGRELIGRQPAVV</sequence>
<organism evidence="1 2">
    <name type="scientific">Kutzneria chonburiensis</name>
    <dbReference type="NCBI Taxonomy" id="1483604"/>
    <lineage>
        <taxon>Bacteria</taxon>
        <taxon>Bacillati</taxon>
        <taxon>Actinomycetota</taxon>
        <taxon>Actinomycetes</taxon>
        <taxon>Pseudonocardiales</taxon>
        <taxon>Pseudonocardiaceae</taxon>
        <taxon>Kutzneria</taxon>
    </lineage>
</organism>
<dbReference type="InterPro" id="IPR036390">
    <property type="entry name" value="WH_DNA-bd_sf"/>
</dbReference>
<evidence type="ECO:0008006" key="3">
    <source>
        <dbReference type="Google" id="ProtNLM"/>
    </source>
</evidence>
<reference evidence="1 2" key="1">
    <citation type="submission" date="2024-09" db="EMBL/GenBank/DDBJ databases">
        <authorList>
            <person name="Sun Q."/>
            <person name="Mori K."/>
        </authorList>
    </citation>
    <scope>NUCLEOTIDE SEQUENCE [LARGE SCALE GENOMIC DNA]</scope>
    <source>
        <strain evidence="1 2">TBRC 1432</strain>
    </source>
</reference>
<protein>
    <recommendedName>
        <fullName evidence="3">HTH arsR-type domain-containing protein</fullName>
    </recommendedName>
</protein>
<dbReference type="Proteomes" id="UP001589810">
    <property type="component" value="Unassembled WGS sequence"/>
</dbReference>
<dbReference type="Gene3D" id="1.10.10.10">
    <property type="entry name" value="Winged helix-like DNA-binding domain superfamily/Winged helix DNA-binding domain"/>
    <property type="match status" value="1"/>
</dbReference>
<accession>A0ABV6MN54</accession>
<keyword evidence="2" id="KW-1185">Reference proteome</keyword>
<dbReference type="RefSeq" id="WP_273942344.1">
    <property type="nucleotide sequence ID" value="NZ_CP097263.1"/>
</dbReference>
<dbReference type="InterPro" id="IPR036388">
    <property type="entry name" value="WH-like_DNA-bd_sf"/>
</dbReference>
<dbReference type="EMBL" id="JBHLUD010000002">
    <property type="protein sequence ID" value="MFC0541627.1"/>
    <property type="molecule type" value="Genomic_DNA"/>
</dbReference>
<dbReference type="SUPFAM" id="SSF46785">
    <property type="entry name" value="Winged helix' DNA-binding domain"/>
    <property type="match status" value="1"/>
</dbReference>